<gene>
    <name evidence="7" type="ORF">E7747_11845</name>
</gene>
<evidence type="ECO:0000313" key="7">
    <source>
        <dbReference type="EMBL" id="QCD42915.1"/>
    </source>
</evidence>
<feature type="transmembrane region" description="Helical" evidence="5">
    <location>
        <begin position="422"/>
        <end position="441"/>
    </location>
</feature>
<feature type="transmembrane region" description="Helical" evidence="5">
    <location>
        <begin position="190"/>
        <end position="211"/>
    </location>
</feature>
<dbReference type="GO" id="GO:0030416">
    <property type="term" value="P:methylamine metabolic process"/>
    <property type="evidence" value="ECO:0007669"/>
    <property type="project" value="InterPro"/>
</dbReference>
<evidence type="ECO:0000313" key="8">
    <source>
        <dbReference type="Proteomes" id="UP000297149"/>
    </source>
</evidence>
<feature type="domain" description="Methylamine utilisation protein MauE" evidence="6">
    <location>
        <begin position="47"/>
        <end position="177"/>
    </location>
</feature>
<evidence type="ECO:0000256" key="1">
    <source>
        <dbReference type="ARBA" id="ARBA00004141"/>
    </source>
</evidence>
<comment type="subcellular location">
    <subcellularLocation>
        <location evidence="1">Membrane</location>
        <topology evidence="1">Multi-pass membrane protein</topology>
    </subcellularLocation>
</comment>
<reference evidence="8" key="1">
    <citation type="submission" date="2019-02" db="EMBL/GenBank/DDBJ databases">
        <title>Isolation and identification of novel species under the genus Muribaculum.</title>
        <authorList>
            <person name="Miyake S."/>
            <person name="Ding Y."/>
            <person name="Low A."/>
            <person name="Soh M."/>
            <person name="Seedorf H."/>
        </authorList>
    </citation>
    <scope>NUCLEOTIDE SEQUENCE [LARGE SCALE GENOMIC DNA]</scope>
    <source>
        <strain evidence="8">H5</strain>
    </source>
</reference>
<evidence type="ECO:0000256" key="4">
    <source>
        <dbReference type="ARBA" id="ARBA00023136"/>
    </source>
</evidence>
<evidence type="ECO:0000259" key="6">
    <source>
        <dbReference type="Pfam" id="PF07291"/>
    </source>
</evidence>
<feature type="transmembrane region" description="Helical" evidence="5">
    <location>
        <begin position="121"/>
        <end position="142"/>
    </location>
</feature>
<dbReference type="Pfam" id="PF07291">
    <property type="entry name" value="MauE"/>
    <property type="match status" value="1"/>
</dbReference>
<dbReference type="InterPro" id="IPR009908">
    <property type="entry name" value="Methylamine_util_MauE"/>
</dbReference>
<keyword evidence="4 5" id="KW-0472">Membrane</keyword>
<sequence length="472" mass="53089">MSRKSKAMAVLRLSPKELTRTTWILSTMPSSQSSSLLRKLNVIYHPALVWVFRVVIGAVFIVSGFAKGIDPWGSYYKIGEYLDVWGWDIPSALVVLAAFALGSFEFVWGCLLALGCYRRVAVWLLLLMMAFMLPLTLYIVVADPVADCGCFGDFLIISNTATFLKNVVITLFLLYLAVFNSRVDGLFFPYVQWVVGGLVTLYIVIISMIGFNVQPLIDFRRFGPEVSLIPVDNDSEDDSDFEVDYEFIYEKDGRQQSFSIDNLPDSTWTFVDRKVVGGGSEELSDGFSVIADGEDIAADIISPDSEQFLVTVPDMRGVDLSYTYLLNELNTFITGRGGSMVAIVNGNDDDIEWWRDVSMASYPIYSAEPTMIKELARGRAAIVYLKDGVVEWKRTLSSISYPTVTGTPAGELLSVLDPEPTYYLYLLSITFAGIIFIIMVLDRSGRLVAWHIRYHRRSKRRWKEPNSDETQL</sequence>
<feature type="transmembrane region" description="Helical" evidence="5">
    <location>
        <begin position="89"/>
        <end position="114"/>
    </location>
</feature>
<dbReference type="GO" id="GO:0016020">
    <property type="term" value="C:membrane"/>
    <property type="evidence" value="ECO:0007669"/>
    <property type="project" value="UniProtKB-SubCell"/>
</dbReference>
<proteinExistence type="predicted"/>
<dbReference type="EMBL" id="CP039396">
    <property type="protein sequence ID" value="QCD42915.1"/>
    <property type="molecule type" value="Genomic_DNA"/>
</dbReference>
<organism evidence="7 8">
    <name type="scientific">Duncaniella dubosii</name>
    <dbReference type="NCBI Taxonomy" id="2518971"/>
    <lineage>
        <taxon>Bacteria</taxon>
        <taxon>Pseudomonadati</taxon>
        <taxon>Bacteroidota</taxon>
        <taxon>Bacteroidia</taxon>
        <taxon>Bacteroidales</taxon>
        <taxon>Muribaculaceae</taxon>
        <taxon>Duncaniella</taxon>
    </lineage>
</organism>
<dbReference type="AlphaFoldDB" id="A0A4P7W636"/>
<dbReference type="Proteomes" id="UP000297149">
    <property type="component" value="Chromosome"/>
</dbReference>
<keyword evidence="2 5" id="KW-0812">Transmembrane</keyword>
<protein>
    <submittedName>
        <fullName evidence="7">DoxX family protein</fullName>
    </submittedName>
</protein>
<dbReference type="NCBIfam" id="NF045576">
    <property type="entry name" value="BT_3928_fam"/>
    <property type="match status" value="1"/>
</dbReference>
<feature type="transmembrane region" description="Helical" evidence="5">
    <location>
        <begin position="47"/>
        <end position="69"/>
    </location>
</feature>
<dbReference type="KEGG" id="ddb:E7747_11845"/>
<keyword evidence="8" id="KW-1185">Reference proteome</keyword>
<name>A0A4P7W636_9BACT</name>
<feature type="transmembrane region" description="Helical" evidence="5">
    <location>
        <begin position="154"/>
        <end position="178"/>
    </location>
</feature>
<keyword evidence="3 5" id="KW-1133">Transmembrane helix</keyword>
<evidence type="ECO:0000256" key="2">
    <source>
        <dbReference type="ARBA" id="ARBA00022692"/>
    </source>
</evidence>
<evidence type="ECO:0000256" key="3">
    <source>
        <dbReference type="ARBA" id="ARBA00022989"/>
    </source>
</evidence>
<evidence type="ECO:0000256" key="5">
    <source>
        <dbReference type="SAM" id="Phobius"/>
    </source>
</evidence>
<accession>A0A4P7W636</accession>